<keyword evidence="4" id="KW-0675">Receptor</keyword>
<feature type="domain" description="Immunoglobulin V-set" evidence="6">
    <location>
        <begin position="18"/>
        <end position="93"/>
    </location>
</feature>
<dbReference type="InterPro" id="IPR013106">
    <property type="entry name" value="Ig_V-set"/>
</dbReference>
<keyword evidence="1" id="KW-0732">Signal</keyword>
<keyword evidence="5" id="KW-0393">Immunoglobulin domain</keyword>
<dbReference type="SUPFAM" id="SSF48726">
    <property type="entry name" value="Immunoglobulin"/>
    <property type="match status" value="1"/>
</dbReference>
<organism evidence="7 8">
    <name type="scientific">Gorilla gorilla gorilla</name>
    <name type="common">Western lowland gorilla</name>
    <dbReference type="NCBI Taxonomy" id="9595"/>
    <lineage>
        <taxon>Eukaryota</taxon>
        <taxon>Metazoa</taxon>
        <taxon>Chordata</taxon>
        <taxon>Craniata</taxon>
        <taxon>Vertebrata</taxon>
        <taxon>Euteleostomi</taxon>
        <taxon>Mammalia</taxon>
        <taxon>Eutheria</taxon>
        <taxon>Euarchontoglires</taxon>
        <taxon>Primates</taxon>
        <taxon>Haplorrhini</taxon>
        <taxon>Catarrhini</taxon>
        <taxon>Hominidae</taxon>
        <taxon>Gorilla</taxon>
    </lineage>
</organism>
<dbReference type="InterPro" id="IPR036179">
    <property type="entry name" value="Ig-like_dom_sf"/>
</dbReference>
<reference evidence="8" key="1">
    <citation type="submission" date="2011-05" db="EMBL/GenBank/DDBJ databases">
        <title>Insights into the evolution of the great apes provided by the gorilla genome.</title>
        <authorList>
            <person name="Scally A."/>
        </authorList>
    </citation>
    <scope>NUCLEOTIDE SEQUENCE [LARGE SCALE GENOMIC DNA]</scope>
</reference>
<evidence type="ECO:0000256" key="3">
    <source>
        <dbReference type="ARBA" id="ARBA00023130"/>
    </source>
</evidence>
<dbReference type="PANTHER" id="PTHR19367">
    <property type="entry name" value="T-CELL RECEPTOR ALPHA CHAIN V REGION"/>
    <property type="match status" value="1"/>
</dbReference>
<name>A0A2I2Z7S4_GORGO</name>
<dbReference type="GO" id="GO:0002250">
    <property type="term" value="P:adaptive immune response"/>
    <property type="evidence" value="ECO:0007669"/>
    <property type="project" value="UniProtKB-KW"/>
</dbReference>
<evidence type="ECO:0000256" key="2">
    <source>
        <dbReference type="ARBA" id="ARBA00022859"/>
    </source>
</evidence>
<dbReference type="Ensembl" id="ENSGGOT00000059929.1">
    <property type="protein sequence ID" value="ENSGGOP00000043304.1"/>
    <property type="gene ID" value="ENSGGOG00000038120.1"/>
</dbReference>
<sequence>AQSVSQHNHHVILSEVASLELRCNYSYGGTVNLFWYVQYPGQHLQLLLKYFSGDPLVKGIKGFEAEFIKSKFSFNLRKPSVQWSDTAEYFCAMNATVSGTAKGAEHKLRKVLGRITASERFWILTQ</sequence>
<reference evidence="7 8" key="2">
    <citation type="journal article" date="2012" name="Nature">
        <title>Insights into hominid evolution from the gorilla genome sequence.</title>
        <authorList>
            <person name="Scally A."/>
            <person name="Dutheil J.Y."/>
            <person name="Hillier L.W."/>
            <person name="Jordan G.E."/>
            <person name="Goodhead I."/>
            <person name="Herrero J."/>
            <person name="Hobolth A."/>
            <person name="Lappalainen T."/>
            <person name="Mailund T."/>
            <person name="Marques-Bonet T."/>
            <person name="McCarthy S."/>
            <person name="Montgomery S.H."/>
            <person name="Schwalie P.C."/>
            <person name="Tang Y.A."/>
            <person name="Ward M.C."/>
            <person name="Xue Y."/>
            <person name="Yngvadottir B."/>
            <person name="Alkan C."/>
            <person name="Andersen L.N."/>
            <person name="Ayub Q."/>
            <person name="Ball E.V."/>
            <person name="Beal K."/>
            <person name="Bradley B.J."/>
            <person name="Chen Y."/>
            <person name="Clee C.M."/>
            <person name="Fitzgerald S."/>
            <person name="Graves T.A."/>
            <person name="Gu Y."/>
            <person name="Heath P."/>
            <person name="Heger A."/>
            <person name="Karakoc E."/>
            <person name="Kolb-Kokocinski A."/>
            <person name="Laird G.K."/>
            <person name="Lunter G."/>
            <person name="Meader S."/>
            <person name="Mort M."/>
            <person name="Mullikin J.C."/>
            <person name="Munch K."/>
            <person name="O'Connor T.D."/>
            <person name="Phillips A.D."/>
            <person name="Prado-Martinez J."/>
            <person name="Rogers A.S."/>
            <person name="Sajjadian S."/>
            <person name="Schmidt D."/>
            <person name="Shaw K."/>
            <person name="Simpson J.T."/>
            <person name="Stenson P.D."/>
            <person name="Turner D.J."/>
            <person name="Vigilant L."/>
            <person name="Vilella A.J."/>
            <person name="Whitener W."/>
            <person name="Zhu B."/>
            <person name="Cooper D.N."/>
            <person name="de Jong P."/>
            <person name="Dermitzakis E.T."/>
            <person name="Eichler E.E."/>
            <person name="Flicek P."/>
            <person name="Goldman N."/>
            <person name="Mundy N.I."/>
            <person name="Ning Z."/>
            <person name="Odom D.T."/>
            <person name="Ponting C.P."/>
            <person name="Quail M.A."/>
            <person name="Ryder O.A."/>
            <person name="Searle S.M."/>
            <person name="Warren W.C."/>
            <person name="Wilson R.K."/>
            <person name="Schierup M.H."/>
            <person name="Rogers J."/>
            <person name="Tyler-Smith C."/>
            <person name="Durbin R."/>
        </authorList>
    </citation>
    <scope>NUCLEOTIDE SEQUENCE [LARGE SCALE GENOMIC DNA]</scope>
</reference>
<dbReference type="Gene3D" id="2.60.40.10">
    <property type="entry name" value="Immunoglobulins"/>
    <property type="match status" value="1"/>
</dbReference>
<dbReference type="PANTHER" id="PTHR19367:SF31">
    <property type="entry name" value="T CELL RECEPTOR ALPHA VARIABLE 8-1"/>
    <property type="match status" value="1"/>
</dbReference>
<dbReference type="GeneTree" id="ENSGT00940000153073"/>
<dbReference type="Proteomes" id="UP000001519">
    <property type="component" value="Chromosome 14"/>
</dbReference>
<evidence type="ECO:0000256" key="5">
    <source>
        <dbReference type="ARBA" id="ARBA00023319"/>
    </source>
</evidence>
<dbReference type="InterPro" id="IPR051287">
    <property type="entry name" value="TCR_variable_region"/>
</dbReference>
<proteinExistence type="predicted"/>
<dbReference type="OMA" id="HHVILSE"/>
<keyword evidence="3" id="KW-1064">Adaptive immunity</keyword>
<reference evidence="7" key="3">
    <citation type="submission" date="2025-08" db="UniProtKB">
        <authorList>
            <consortium name="Ensembl"/>
        </authorList>
    </citation>
    <scope>IDENTIFICATION</scope>
</reference>
<accession>A0A2I2Z7S4</accession>
<dbReference type="FunCoup" id="A0A2I2Z7S4">
    <property type="interactions" value="174"/>
</dbReference>
<evidence type="ECO:0000256" key="1">
    <source>
        <dbReference type="ARBA" id="ARBA00022729"/>
    </source>
</evidence>
<protein>
    <recommendedName>
        <fullName evidence="6">Immunoglobulin V-set domain-containing protein</fullName>
    </recommendedName>
</protein>
<evidence type="ECO:0000313" key="7">
    <source>
        <dbReference type="Ensembl" id="ENSGGOP00000043304.1"/>
    </source>
</evidence>
<keyword evidence="8" id="KW-1185">Reference proteome</keyword>
<reference evidence="7" key="4">
    <citation type="submission" date="2025-09" db="UniProtKB">
        <authorList>
            <consortium name="Ensembl"/>
        </authorList>
    </citation>
    <scope>IDENTIFICATION</scope>
</reference>
<dbReference type="InParanoid" id="A0A2I2Z7S4"/>
<keyword evidence="2" id="KW-0391">Immunity</keyword>
<dbReference type="SMART" id="SM00406">
    <property type="entry name" value="IGv"/>
    <property type="match status" value="1"/>
</dbReference>
<dbReference type="Pfam" id="PF07686">
    <property type="entry name" value="V-set"/>
    <property type="match status" value="1"/>
</dbReference>
<evidence type="ECO:0000256" key="4">
    <source>
        <dbReference type="ARBA" id="ARBA00023170"/>
    </source>
</evidence>
<evidence type="ECO:0000259" key="6">
    <source>
        <dbReference type="SMART" id="SM00406"/>
    </source>
</evidence>
<evidence type="ECO:0000313" key="8">
    <source>
        <dbReference type="Proteomes" id="UP000001519"/>
    </source>
</evidence>
<dbReference type="AlphaFoldDB" id="A0A2I2Z7S4"/>
<dbReference type="InterPro" id="IPR013783">
    <property type="entry name" value="Ig-like_fold"/>
</dbReference>
<dbReference type="EMBL" id="CABD030091919">
    <property type="status" value="NOT_ANNOTATED_CDS"/>
    <property type="molecule type" value="Genomic_DNA"/>
</dbReference>